<dbReference type="PANTHER" id="PTHR10890">
    <property type="entry name" value="CYSTEINYL-TRNA SYNTHETASE"/>
    <property type="match status" value="1"/>
</dbReference>
<keyword evidence="11" id="KW-0648">Protein biosynthesis</keyword>
<name>A0A2T6ZCD3_TUBBO</name>
<keyword evidence="8" id="KW-0547">Nucleotide-binding</keyword>
<comment type="cofactor">
    <cofactor evidence="1">
        <name>Zn(2+)</name>
        <dbReference type="ChEBI" id="CHEBI:29105"/>
    </cofactor>
</comment>
<dbReference type="EC" id="6.1.1.16" evidence="4"/>
<dbReference type="HAMAP" id="MF_00041">
    <property type="entry name" value="Cys_tRNA_synth"/>
    <property type="match status" value="1"/>
</dbReference>
<dbReference type="STRING" id="42251.A0A2T6ZCD3"/>
<dbReference type="OrthoDB" id="438179at2759"/>
<keyword evidence="5" id="KW-0963">Cytoplasm</keyword>
<evidence type="ECO:0000259" key="15">
    <source>
        <dbReference type="Pfam" id="PF01406"/>
    </source>
</evidence>
<dbReference type="GO" id="GO:0005737">
    <property type="term" value="C:cytoplasm"/>
    <property type="evidence" value="ECO:0007669"/>
    <property type="project" value="UniProtKB-SubCell"/>
</dbReference>
<accession>A0A2T6ZCD3</accession>
<dbReference type="SUPFAM" id="SSF47323">
    <property type="entry name" value="Anticodon-binding domain of a subclass of class I aminoacyl-tRNA synthetases"/>
    <property type="match status" value="1"/>
</dbReference>
<evidence type="ECO:0000256" key="8">
    <source>
        <dbReference type="ARBA" id="ARBA00022741"/>
    </source>
</evidence>
<evidence type="ECO:0000313" key="17">
    <source>
        <dbReference type="EMBL" id="PUU73155.1"/>
    </source>
</evidence>
<evidence type="ECO:0000313" key="18">
    <source>
        <dbReference type="Proteomes" id="UP000244722"/>
    </source>
</evidence>
<evidence type="ECO:0000256" key="13">
    <source>
        <dbReference type="ARBA" id="ARBA00031499"/>
    </source>
</evidence>
<keyword evidence="9" id="KW-0862">Zinc</keyword>
<protein>
    <recommendedName>
        <fullName evidence="4">cysteine--tRNA ligase</fullName>
        <ecNumber evidence="4">6.1.1.16</ecNumber>
    </recommendedName>
    <alternativeName>
        <fullName evidence="13">Cysteinyl-tRNA synthetase</fullName>
    </alternativeName>
</protein>
<evidence type="ECO:0000256" key="14">
    <source>
        <dbReference type="SAM" id="MobiDB-lite"/>
    </source>
</evidence>
<evidence type="ECO:0000256" key="2">
    <source>
        <dbReference type="ARBA" id="ARBA00004496"/>
    </source>
</evidence>
<evidence type="ECO:0000256" key="12">
    <source>
        <dbReference type="ARBA" id="ARBA00023146"/>
    </source>
</evidence>
<dbReference type="Pfam" id="PF01406">
    <property type="entry name" value="tRNA-synt_1e"/>
    <property type="match status" value="1"/>
</dbReference>
<dbReference type="EMBL" id="NESQ01000409">
    <property type="protein sequence ID" value="PUU73155.1"/>
    <property type="molecule type" value="Genomic_DNA"/>
</dbReference>
<evidence type="ECO:0000256" key="1">
    <source>
        <dbReference type="ARBA" id="ARBA00001947"/>
    </source>
</evidence>
<evidence type="ECO:0000256" key="6">
    <source>
        <dbReference type="ARBA" id="ARBA00022598"/>
    </source>
</evidence>
<dbReference type="NCBIfam" id="TIGR00435">
    <property type="entry name" value="cysS"/>
    <property type="match status" value="1"/>
</dbReference>
<keyword evidence="6" id="KW-0436">Ligase</keyword>
<dbReference type="InterPro" id="IPR015803">
    <property type="entry name" value="Cys-tRNA-ligase"/>
</dbReference>
<feature type="domain" description="Cysteinyl-tRNA synthetase class Ia DALR" evidence="16">
    <location>
        <begin position="609"/>
        <end position="660"/>
    </location>
</feature>
<keyword evidence="18" id="KW-1185">Reference proteome</keyword>
<organism evidence="17 18">
    <name type="scientific">Tuber borchii</name>
    <name type="common">White truffle</name>
    <dbReference type="NCBI Taxonomy" id="42251"/>
    <lineage>
        <taxon>Eukaryota</taxon>
        <taxon>Fungi</taxon>
        <taxon>Dikarya</taxon>
        <taxon>Ascomycota</taxon>
        <taxon>Pezizomycotina</taxon>
        <taxon>Pezizomycetes</taxon>
        <taxon>Pezizales</taxon>
        <taxon>Tuberaceae</taxon>
        <taxon>Tuber</taxon>
    </lineage>
</organism>
<comment type="subcellular location">
    <subcellularLocation>
        <location evidence="2">Cytoplasm</location>
    </subcellularLocation>
</comment>
<dbReference type="Gene3D" id="3.40.50.620">
    <property type="entry name" value="HUPs"/>
    <property type="match status" value="1"/>
</dbReference>
<evidence type="ECO:0000256" key="4">
    <source>
        <dbReference type="ARBA" id="ARBA00012832"/>
    </source>
</evidence>
<dbReference type="Gene3D" id="1.20.120.640">
    <property type="entry name" value="Anticodon-binding domain of a subclass of class I aminoacyl-tRNA synthetases"/>
    <property type="match status" value="1"/>
</dbReference>
<proteinExistence type="inferred from homology"/>
<feature type="domain" description="tRNA synthetases class I catalytic" evidence="15">
    <location>
        <begin position="82"/>
        <end position="555"/>
    </location>
</feature>
<sequence length="854" mass="95978">MLFIFPHHHLRLRAISSLRPKFTAITTHQLKAYSPFTMASTSRREQPAWTPPSPHGAPLPPLRIYNSLTKEKNLFVPIDPSGREITWYCCGPTVYDAGHLGHARNYVTTDVLRRILRDYFGFKVRFVQNVTDVDDKIILRARQQHLLEEFISQNSSITPEVASTVSGAWAAYLKKNTAADDDVTPQSFENWATSTQKEIMSLVLKERERKLNPSAKVEEEEEVILDEKSTKLKMHLTTLHTASLVLQKIPEDSKDFWSATSSILLPYLDSLNQGREYPPVVFSKLTSYWENHFNEDMATLNVLPPTTVTRVSEFIPENVAFVKKLVDKGFAYPTADGSVYFDIAAYEAAGHHYAKLQPWNRGDESLIADGEGALTSDKSTTLPNTVETGEEGKQKLLASKKTPQDFALWKAFKAEKPGEPSWDSPWGKGRPGWHIECSVMCSEVLGGQVDIHSGGIDLAFPHHDNEIAQSEAYWDGCCDIPKTADGKHQWINYFLHMGHLSIHGSKMSKSLKNFVSIRDALTRGGWTPRSLRIVFLLGGWKEGIEVREGVLMEAKSWETTVAKFFSNVKALIAEEEEKEKKGNRAMQPFGPLEHAINKDFKTADQNLHAALCDNFNTPSAMKVLTDLIGSTNKYMSQTKSLAAVKEIARWITRIVTIFGLDSTGTLNDSDRIGWADSTATSSTGAEGMAYLRILSEFRDSVRALAISSPKDAISKDLLLRCDRLRDHDLANLGVVLDDRDSANGAPALIRLVPAEELIAAREEKERRAAEKERKKEEARLKKEEEERKKEELAKVSHLELFKTDDYSEWDEQGIPTKDKEGVEITKSGRKTLVKGWERQKKLHEAWLKAKGGAA</sequence>
<comment type="caution">
    <text evidence="17">The sequence shown here is derived from an EMBL/GenBank/DDBJ whole genome shotgun (WGS) entry which is preliminary data.</text>
</comment>
<evidence type="ECO:0000256" key="9">
    <source>
        <dbReference type="ARBA" id="ARBA00022833"/>
    </source>
</evidence>
<evidence type="ECO:0000256" key="11">
    <source>
        <dbReference type="ARBA" id="ARBA00022917"/>
    </source>
</evidence>
<gene>
    <name evidence="17" type="ORF">B9Z19DRAFT_1005862</name>
</gene>
<evidence type="ECO:0000259" key="16">
    <source>
        <dbReference type="Pfam" id="PF09190"/>
    </source>
</evidence>
<dbReference type="InterPro" id="IPR014729">
    <property type="entry name" value="Rossmann-like_a/b/a_fold"/>
</dbReference>
<dbReference type="GO" id="GO:0005524">
    <property type="term" value="F:ATP binding"/>
    <property type="evidence" value="ECO:0007669"/>
    <property type="project" value="UniProtKB-KW"/>
</dbReference>
<evidence type="ECO:0000256" key="7">
    <source>
        <dbReference type="ARBA" id="ARBA00022723"/>
    </source>
</evidence>
<evidence type="ECO:0000256" key="5">
    <source>
        <dbReference type="ARBA" id="ARBA00022490"/>
    </source>
</evidence>
<dbReference type="AlphaFoldDB" id="A0A2T6ZCD3"/>
<dbReference type="Pfam" id="PF09190">
    <property type="entry name" value="DALR_2"/>
    <property type="match status" value="1"/>
</dbReference>
<dbReference type="GO" id="GO:0004817">
    <property type="term" value="F:cysteine-tRNA ligase activity"/>
    <property type="evidence" value="ECO:0007669"/>
    <property type="project" value="UniProtKB-EC"/>
</dbReference>
<keyword evidence="10" id="KW-0067">ATP-binding</keyword>
<keyword evidence="7" id="KW-0479">Metal-binding</keyword>
<dbReference type="Proteomes" id="UP000244722">
    <property type="component" value="Unassembled WGS sequence"/>
</dbReference>
<dbReference type="PANTHER" id="PTHR10890:SF3">
    <property type="entry name" value="CYSTEINE--TRNA LIGASE, CYTOPLASMIC"/>
    <property type="match status" value="1"/>
</dbReference>
<dbReference type="InterPro" id="IPR032678">
    <property type="entry name" value="tRNA-synt_1_cat_dom"/>
</dbReference>
<feature type="region of interest" description="Disordered" evidence="14">
    <location>
        <begin position="769"/>
        <end position="788"/>
    </location>
</feature>
<keyword evidence="12 17" id="KW-0030">Aminoacyl-tRNA synthetase</keyword>
<dbReference type="InterPro" id="IPR024909">
    <property type="entry name" value="Cys-tRNA/MSH_ligase"/>
</dbReference>
<reference evidence="17 18" key="1">
    <citation type="submission" date="2017-04" db="EMBL/GenBank/DDBJ databases">
        <title>Draft genome sequence of Tuber borchii Vittad., a whitish edible truffle.</title>
        <authorList>
            <consortium name="DOE Joint Genome Institute"/>
            <person name="Murat C."/>
            <person name="Kuo A."/>
            <person name="Barry K.W."/>
            <person name="Clum A."/>
            <person name="Dockter R.B."/>
            <person name="Fauchery L."/>
            <person name="Iotti M."/>
            <person name="Kohler A."/>
            <person name="Labutti K."/>
            <person name="Lindquist E.A."/>
            <person name="Lipzen A."/>
            <person name="Ohm R.A."/>
            <person name="Wang M."/>
            <person name="Grigoriev I.V."/>
            <person name="Zambonelli A."/>
            <person name="Martin F.M."/>
        </authorList>
    </citation>
    <scope>NUCLEOTIDE SEQUENCE [LARGE SCALE GENOMIC DNA]</scope>
    <source>
        <strain evidence="17 18">Tbo3840</strain>
    </source>
</reference>
<dbReference type="InterPro" id="IPR015273">
    <property type="entry name" value="Cys-tRNA-synt_Ia_DALR"/>
</dbReference>
<comment type="similarity">
    <text evidence="3">Belongs to the class-I aminoacyl-tRNA synthetase family.</text>
</comment>
<dbReference type="SUPFAM" id="SSF52374">
    <property type="entry name" value="Nucleotidylyl transferase"/>
    <property type="match status" value="1"/>
</dbReference>
<evidence type="ECO:0000256" key="10">
    <source>
        <dbReference type="ARBA" id="ARBA00022840"/>
    </source>
</evidence>
<dbReference type="InterPro" id="IPR009080">
    <property type="entry name" value="tRNAsynth_Ia_anticodon-bd"/>
</dbReference>
<evidence type="ECO:0000256" key="3">
    <source>
        <dbReference type="ARBA" id="ARBA00005594"/>
    </source>
</evidence>
<dbReference type="GO" id="GO:0046872">
    <property type="term" value="F:metal ion binding"/>
    <property type="evidence" value="ECO:0007669"/>
    <property type="project" value="UniProtKB-KW"/>
</dbReference>
<dbReference type="GO" id="GO:0006423">
    <property type="term" value="P:cysteinyl-tRNA aminoacylation"/>
    <property type="evidence" value="ECO:0007669"/>
    <property type="project" value="InterPro"/>
</dbReference>